<dbReference type="InParanoid" id="A0A165QBM1"/>
<dbReference type="PROSITE" id="PS00463">
    <property type="entry name" value="ZN2_CY6_FUNGAL_1"/>
    <property type="match status" value="1"/>
</dbReference>
<dbReference type="Gene3D" id="4.10.240.10">
    <property type="entry name" value="Zn(2)-C6 fungal-type DNA-binding domain"/>
    <property type="match status" value="1"/>
</dbReference>
<feature type="compositionally biased region" description="Polar residues" evidence="1">
    <location>
        <begin position="179"/>
        <end position="195"/>
    </location>
</feature>
<evidence type="ECO:0000259" key="2">
    <source>
        <dbReference type="PROSITE" id="PS50048"/>
    </source>
</evidence>
<dbReference type="SUPFAM" id="SSF57701">
    <property type="entry name" value="Zn2/Cys6 DNA-binding domain"/>
    <property type="match status" value="1"/>
</dbReference>
<dbReference type="EMBL" id="KV425598">
    <property type="protein sequence ID" value="KZT22191.1"/>
    <property type="molecule type" value="Genomic_DNA"/>
</dbReference>
<dbReference type="GO" id="GO:0008270">
    <property type="term" value="F:zinc ion binding"/>
    <property type="evidence" value="ECO:0007669"/>
    <property type="project" value="InterPro"/>
</dbReference>
<organism evidence="3 4">
    <name type="scientific">Neolentinus lepideus HHB14362 ss-1</name>
    <dbReference type="NCBI Taxonomy" id="1314782"/>
    <lineage>
        <taxon>Eukaryota</taxon>
        <taxon>Fungi</taxon>
        <taxon>Dikarya</taxon>
        <taxon>Basidiomycota</taxon>
        <taxon>Agaricomycotina</taxon>
        <taxon>Agaricomycetes</taxon>
        <taxon>Gloeophyllales</taxon>
        <taxon>Gloeophyllaceae</taxon>
        <taxon>Neolentinus</taxon>
    </lineage>
</organism>
<evidence type="ECO:0000313" key="3">
    <source>
        <dbReference type="EMBL" id="KZT22191.1"/>
    </source>
</evidence>
<feature type="compositionally biased region" description="Basic residues" evidence="1">
    <location>
        <begin position="233"/>
        <end position="250"/>
    </location>
</feature>
<dbReference type="GO" id="GO:0000981">
    <property type="term" value="F:DNA-binding transcription factor activity, RNA polymerase II-specific"/>
    <property type="evidence" value="ECO:0007669"/>
    <property type="project" value="InterPro"/>
</dbReference>
<reference evidence="3 4" key="1">
    <citation type="journal article" date="2016" name="Mol. Biol. Evol.">
        <title>Comparative Genomics of Early-Diverging Mushroom-Forming Fungi Provides Insights into the Origins of Lignocellulose Decay Capabilities.</title>
        <authorList>
            <person name="Nagy L.G."/>
            <person name="Riley R."/>
            <person name="Tritt A."/>
            <person name="Adam C."/>
            <person name="Daum C."/>
            <person name="Floudas D."/>
            <person name="Sun H."/>
            <person name="Yadav J.S."/>
            <person name="Pangilinan J."/>
            <person name="Larsson K.H."/>
            <person name="Matsuura K."/>
            <person name="Barry K."/>
            <person name="Labutti K."/>
            <person name="Kuo R."/>
            <person name="Ohm R.A."/>
            <person name="Bhattacharya S.S."/>
            <person name="Shirouzu T."/>
            <person name="Yoshinaga Y."/>
            <person name="Martin F.M."/>
            <person name="Grigoriev I.V."/>
            <person name="Hibbett D.S."/>
        </authorList>
    </citation>
    <scope>NUCLEOTIDE SEQUENCE [LARGE SCALE GENOMIC DNA]</scope>
    <source>
        <strain evidence="3 4">HHB14362 ss-1</strain>
    </source>
</reference>
<dbReference type="CDD" id="cd00067">
    <property type="entry name" value="GAL4"/>
    <property type="match status" value="1"/>
</dbReference>
<dbReference type="PANTHER" id="PTHR47783:SF1">
    <property type="entry name" value="ZN(II)2CYS6 TRANSCRIPTION FACTOR (EUROFUNG)"/>
    <property type="match status" value="1"/>
</dbReference>
<feature type="compositionally biased region" description="Basic and acidic residues" evidence="1">
    <location>
        <begin position="271"/>
        <end position="288"/>
    </location>
</feature>
<dbReference type="Proteomes" id="UP000076761">
    <property type="component" value="Unassembled WGS sequence"/>
</dbReference>
<proteinExistence type="predicted"/>
<feature type="domain" description="Zn(2)-C6 fungal-type" evidence="2">
    <location>
        <begin position="198"/>
        <end position="228"/>
    </location>
</feature>
<dbReference type="PROSITE" id="PS50048">
    <property type="entry name" value="ZN2_CY6_FUNGAL_2"/>
    <property type="match status" value="1"/>
</dbReference>
<dbReference type="AlphaFoldDB" id="A0A165QBM1"/>
<feature type="region of interest" description="Disordered" evidence="1">
    <location>
        <begin position="226"/>
        <end position="327"/>
    </location>
</feature>
<keyword evidence="4" id="KW-1185">Reference proteome</keyword>
<evidence type="ECO:0000256" key="1">
    <source>
        <dbReference type="SAM" id="MobiDB-lite"/>
    </source>
</evidence>
<dbReference type="STRING" id="1314782.A0A165QBM1"/>
<dbReference type="SMART" id="SM00066">
    <property type="entry name" value="GAL4"/>
    <property type="match status" value="1"/>
</dbReference>
<accession>A0A165QBM1</accession>
<dbReference type="Pfam" id="PF00172">
    <property type="entry name" value="Zn_clus"/>
    <property type="match status" value="1"/>
</dbReference>
<protein>
    <recommendedName>
        <fullName evidence="2">Zn(2)-C6 fungal-type domain-containing protein</fullName>
    </recommendedName>
</protein>
<feature type="region of interest" description="Disordered" evidence="1">
    <location>
        <begin position="160"/>
        <end position="196"/>
    </location>
</feature>
<dbReference type="InterPro" id="IPR001138">
    <property type="entry name" value="Zn2Cys6_DnaBD"/>
</dbReference>
<feature type="compositionally biased region" description="Polar residues" evidence="1">
    <location>
        <begin position="161"/>
        <end position="172"/>
    </location>
</feature>
<sequence length="385" mass="42676">MVASNNTDLYTPFPQPGPHFEDSGPQSSEEGSGLHSPIYDTAFHPDIRYQSHDIRAAGETLPTIPQAYDSHYTLPTARLGESQFLRALDVPSSLHSTHRPQPPSPDRSLLMSFNQSGSLPRLPPPNPAIMEYSYSYHDRRLPEPHSSSYHKLIHSVAPLASSDTSRAATSPQFRGDEPASSTSTVRETRKPSSSAVVACRQCRGRKIRCDSTRPMCHNCVKRGNECEYDPVPKRRGPDKHPGTRQRSCKKRPAEEGGPKKKRKVEGTPETSVKESAGERRSPPLKMEHTNPLLHVPSPTGLELPVPGVGSPESHHAKPSYNAYRRSSYEVEDQKGLVHAMDVSSVHRSPPHAEVKVSPTITAGEYSRKTWWDELVETYSSSQDQS</sequence>
<dbReference type="PANTHER" id="PTHR47783">
    <property type="entry name" value="ZN(II)2CYS6 TRANSCRIPTION FACTOR (EUROFUNG)-RELATED"/>
    <property type="match status" value="1"/>
</dbReference>
<name>A0A165QBM1_9AGAM</name>
<gene>
    <name evidence="3" type="ORF">NEOLEDRAFT_672912</name>
</gene>
<feature type="region of interest" description="Disordered" evidence="1">
    <location>
        <begin position="1"/>
        <end position="40"/>
    </location>
</feature>
<evidence type="ECO:0000313" key="4">
    <source>
        <dbReference type="Proteomes" id="UP000076761"/>
    </source>
</evidence>
<dbReference type="OrthoDB" id="10261408at2759"/>
<dbReference type="InterPro" id="IPR036864">
    <property type="entry name" value="Zn2-C6_fun-type_DNA-bd_sf"/>
</dbReference>